<reference evidence="1 2" key="1">
    <citation type="submission" date="2020-08" db="EMBL/GenBank/DDBJ databases">
        <title>Genomic Encyclopedia of Type Strains, Phase IV (KMG-IV): sequencing the most valuable type-strain genomes for metagenomic binning, comparative biology and taxonomic classification.</title>
        <authorList>
            <person name="Goeker M."/>
        </authorList>
    </citation>
    <scope>NUCLEOTIDE SEQUENCE [LARGE SCALE GENOMIC DNA]</scope>
    <source>
        <strain evidence="1 2">DSM 29050</strain>
    </source>
</reference>
<comment type="caution">
    <text evidence="1">The sequence shown here is derived from an EMBL/GenBank/DDBJ whole genome shotgun (WGS) entry which is preliminary data.</text>
</comment>
<keyword evidence="2" id="KW-1185">Reference proteome</keyword>
<evidence type="ECO:0000313" key="2">
    <source>
        <dbReference type="Proteomes" id="UP000581447"/>
    </source>
</evidence>
<gene>
    <name evidence="1" type="ORF">GGR91_001489</name>
</gene>
<feature type="non-terminal residue" evidence="1">
    <location>
        <position position="60"/>
    </location>
</feature>
<evidence type="ECO:0000313" key="1">
    <source>
        <dbReference type="EMBL" id="MBB3943267.1"/>
    </source>
</evidence>
<name>A0A840B242_9SPHN</name>
<proteinExistence type="predicted"/>
<accession>A0A840B242</accession>
<dbReference type="Proteomes" id="UP000581447">
    <property type="component" value="Unassembled WGS sequence"/>
</dbReference>
<protein>
    <submittedName>
        <fullName evidence="1">Uncharacterized protein</fullName>
    </submittedName>
</protein>
<dbReference type="EMBL" id="JACIEA010000001">
    <property type="protein sequence ID" value="MBB3943267.1"/>
    <property type="molecule type" value="Genomic_DNA"/>
</dbReference>
<organism evidence="1 2">
    <name type="scientific">Sphingorhabdus rigui</name>
    <dbReference type="NCBI Taxonomy" id="1282858"/>
    <lineage>
        <taxon>Bacteria</taxon>
        <taxon>Pseudomonadati</taxon>
        <taxon>Pseudomonadota</taxon>
        <taxon>Alphaproteobacteria</taxon>
        <taxon>Sphingomonadales</taxon>
        <taxon>Sphingomonadaceae</taxon>
        <taxon>Sphingorhabdus</taxon>
    </lineage>
</organism>
<sequence>MGPRPELYIIDIKQKILYTDSSILDGFSPFLNHISDGVCAIDCLEAYFVAEVIVGEVVQR</sequence>
<dbReference type="AlphaFoldDB" id="A0A840B242"/>